<comment type="caution">
    <text evidence="1">The sequence shown here is derived from an EMBL/GenBank/DDBJ whole genome shotgun (WGS) entry which is preliminary data.</text>
</comment>
<dbReference type="Proteomes" id="UP001165367">
    <property type="component" value="Unassembled WGS sequence"/>
</dbReference>
<evidence type="ECO:0000313" key="2">
    <source>
        <dbReference type="Proteomes" id="UP001165367"/>
    </source>
</evidence>
<gene>
    <name evidence="1" type="ORF">LZZ85_17195</name>
</gene>
<keyword evidence="2" id="KW-1185">Reference proteome</keyword>
<dbReference type="EMBL" id="JAKLTR010000011">
    <property type="protein sequence ID" value="MCG2616036.1"/>
    <property type="molecule type" value="Genomic_DNA"/>
</dbReference>
<proteinExistence type="predicted"/>
<dbReference type="RefSeq" id="WP_237874574.1">
    <property type="nucleotide sequence ID" value="NZ_JAKLTR010000011.1"/>
</dbReference>
<organism evidence="1 2">
    <name type="scientific">Terrimonas ginsenosidimutans</name>
    <dbReference type="NCBI Taxonomy" id="2908004"/>
    <lineage>
        <taxon>Bacteria</taxon>
        <taxon>Pseudomonadati</taxon>
        <taxon>Bacteroidota</taxon>
        <taxon>Chitinophagia</taxon>
        <taxon>Chitinophagales</taxon>
        <taxon>Chitinophagaceae</taxon>
        <taxon>Terrimonas</taxon>
    </lineage>
</organism>
<evidence type="ECO:0000313" key="1">
    <source>
        <dbReference type="EMBL" id="MCG2616036.1"/>
    </source>
</evidence>
<reference evidence="1" key="1">
    <citation type="submission" date="2022-01" db="EMBL/GenBank/DDBJ databases">
        <authorList>
            <person name="Jo J.-H."/>
            <person name="Im W.-T."/>
        </authorList>
    </citation>
    <scope>NUCLEOTIDE SEQUENCE</scope>
    <source>
        <strain evidence="1">NA20</strain>
    </source>
</reference>
<dbReference type="PROSITE" id="PS51257">
    <property type="entry name" value="PROKAR_LIPOPROTEIN"/>
    <property type="match status" value="1"/>
</dbReference>
<sequence>MQKIPGAIALMFLLGCTGKKSGNPEAFIPGFKTIHTSDTTRIYKHGTSVTDQLHYRPLDLDIWYPADSSTNDTDLPVDQ</sequence>
<name>A0ABS9KUM0_9BACT</name>
<protein>
    <submittedName>
        <fullName evidence="1">Uncharacterized protein</fullName>
    </submittedName>
</protein>
<accession>A0ABS9KUM0</accession>